<comment type="similarity">
    <text evidence="2">Belongs to the glycosyl hydrolase 29 family.</text>
</comment>
<dbReference type="AlphaFoldDB" id="A0A2M7SFH7"/>
<dbReference type="EC" id="3.2.1.51" evidence="3"/>
<evidence type="ECO:0000313" key="9">
    <source>
        <dbReference type="EMBL" id="PIZ18266.1"/>
    </source>
</evidence>
<feature type="domain" description="Glycoside hydrolase family 29 N-terminal" evidence="8">
    <location>
        <begin position="4"/>
        <end position="300"/>
    </location>
</feature>
<dbReference type="PRINTS" id="PR00741">
    <property type="entry name" value="GLHYDRLASE29"/>
</dbReference>
<dbReference type="EMBL" id="PFMR01000012">
    <property type="protein sequence ID" value="PIZ18266.1"/>
    <property type="molecule type" value="Genomic_DNA"/>
</dbReference>
<dbReference type="GO" id="GO:0006004">
    <property type="term" value="P:fucose metabolic process"/>
    <property type="evidence" value="ECO:0007669"/>
    <property type="project" value="InterPro"/>
</dbReference>
<sequence>MEAILKWFSEARFGLFIHWGLYAIPGRGEWVMQIERIPQKEYSRLAGEFNPKKFNADEWASLAKEAGMKYMVLTTRHHDGFCLWDSKVSDFTSVKTAAKRDFVKDYVEACRRRDIKVGLYYSLIDWRFPGLYEGMQKNPASNEAMVKQAHDQVRELMTDYGKIDILWFDGLWFPWHVPDMPVYWRSKELVAMVRKLQPQIIINDRSALPEDFTTPENTISYPEPGRPWESCMTIGEFAWGYVKNEPNMKSTAQLIHNLVNTAAGAGNLLLNVGPKADGTIQPEFTQRIKEMGGWLKENGESIYGSERTPQGFGGLFGAGMIGMITVKGNTAYVHAFRWPGKEACVVAIKNKVLSARLLASGKKAEVEQKDGRVFIKGLPENPPDPYDTVIALELDGPPQVLGYDGVPL</sequence>
<proteinExistence type="inferred from homology"/>
<dbReference type="InterPro" id="IPR000933">
    <property type="entry name" value="Glyco_hydro_29"/>
</dbReference>
<evidence type="ECO:0000256" key="5">
    <source>
        <dbReference type="ARBA" id="ARBA00022801"/>
    </source>
</evidence>
<reference evidence="10" key="1">
    <citation type="submission" date="2017-09" db="EMBL/GenBank/DDBJ databases">
        <title>Depth-based differentiation of microbial function through sediment-hosted aquifers and enrichment of novel symbionts in the deep terrestrial subsurface.</title>
        <authorList>
            <person name="Probst A.J."/>
            <person name="Ladd B."/>
            <person name="Jarett J.K."/>
            <person name="Geller-Mcgrath D.E."/>
            <person name="Sieber C.M.K."/>
            <person name="Emerson J.B."/>
            <person name="Anantharaman K."/>
            <person name="Thomas B.C."/>
            <person name="Malmstrom R."/>
            <person name="Stieglmeier M."/>
            <person name="Klingl A."/>
            <person name="Woyke T."/>
            <person name="Ryan C.M."/>
            <person name="Banfield J.F."/>
        </authorList>
    </citation>
    <scope>NUCLEOTIDE SEQUENCE [LARGE SCALE GENOMIC DNA]</scope>
</reference>
<dbReference type="GO" id="GO:0016139">
    <property type="term" value="P:glycoside catabolic process"/>
    <property type="evidence" value="ECO:0007669"/>
    <property type="project" value="TreeGrafter"/>
</dbReference>
<dbReference type="Proteomes" id="UP000229307">
    <property type="component" value="Unassembled WGS sequence"/>
</dbReference>
<evidence type="ECO:0000256" key="2">
    <source>
        <dbReference type="ARBA" id="ARBA00007951"/>
    </source>
</evidence>
<feature type="site" description="May be important for catalysis" evidence="7">
    <location>
        <position position="231"/>
    </location>
</feature>
<evidence type="ECO:0000259" key="8">
    <source>
        <dbReference type="Pfam" id="PF01120"/>
    </source>
</evidence>
<dbReference type="InterPro" id="IPR017853">
    <property type="entry name" value="GH"/>
</dbReference>
<protein>
    <recommendedName>
        <fullName evidence="3">alpha-L-fucosidase</fullName>
        <ecNumber evidence="3">3.2.1.51</ecNumber>
    </recommendedName>
</protein>
<evidence type="ECO:0000256" key="6">
    <source>
        <dbReference type="ARBA" id="ARBA00023295"/>
    </source>
</evidence>
<evidence type="ECO:0000256" key="7">
    <source>
        <dbReference type="PIRSR" id="PIRSR001092-1"/>
    </source>
</evidence>
<evidence type="ECO:0000256" key="1">
    <source>
        <dbReference type="ARBA" id="ARBA00004071"/>
    </source>
</evidence>
<comment type="function">
    <text evidence="1">Alpha-L-fucosidase is responsible for hydrolyzing the alpha-1,6-linked fucose joined to the reducing-end N-acetylglucosamine of the carbohydrate moieties of glycoproteins.</text>
</comment>
<dbReference type="SMART" id="SM00812">
    <property type="entry name" value="Alpha_L_fucos"/>
    <property type="match status" value="1"/>
</dbReference>
<dbReference type="GO" id="GO:0005764">
    <property type="term" value="C:lysosome"/>
    <property type="evidence" value="ECO:0007669"/>
    <property type="project" value="TreeGrafter"/>
</dbReference>
<dbReference type="Gene3D" id="3.20.20.80">
    <property type="entry name" value="Glycosidases"/>
    <property type="match status" value="1"/>
</dbReference>
<dbReference type="PANTHER" id="PTHR10030">
    <property type="entry name" value="ALPHA-L-FUCOSIDASE"/>
    <property type="match status" value="1"/>
</dbReference>
<gene>
    <name evidence="9" type="ORF">COY52_00340</name>
</gene>
<evidence type="ECO:0000256" key="3">
    <source>
        <dbReference type="ARBA" id="ARBA00012662"/>
    </source>
</evidence>
<keyword evidence="4" id="KW-0732">Signal</keyword>
<dbReference type="Pfam" id="PF01120">
    <property type="entry name" value="Alpha_L_fucos"/>
    <property type="match status" value="1"/>
</dbReference>
<evidence type="ECO:0000313" key="10">
    <source>
        <dbReference type="Proteomes" id="UP000229307"/>
    </source>
</evidence>
<dbReference type="GO" id="GO:0004560">
    <property type="term" value="F:alpha-L-fucosidase activity"/>
    <property type="evidence" value="ECO:0007669"/>
    <property type="project" value="InterPro"/>
</dbReference>
<dbReference type="InterPro" id="IPR016286">
    <property type="entry name" value="FUC_metazoa-typ"/>
</dbReference>
<organism evidence="9 10">
    <name type="scientific">Candidatus Desantisbacteria bacterium CG_4_10_14_0_8_um_filter_48_22</name>
    <dbReference type="NCBI Taxonomy" id="1974543"/>
    <lineage>
        <taxon>Bacteria</taxon>
        <taxon>Candidatus Desantisiibacteriota</taxon>
    </lineage>
</organism>
<name>A0A2M7SFH7_9BACT</name>
<dbReference type="SUPFAM" id="SSF51445">
    <property type="entry name" value="(Trans)glycosidases"/>
    <property type="match status" value="1"/>
</dbReference>
<dbReference type="PIRSF" id="PIRSF001092">
    <property type="entry name" value="Alpha-L-fucosidase"/>
    <property type="match status" value="1"/>
</dbReference>
<accession>A0A2M7SFH7</accession>
<dbReference type="PANTHER" id="PTHR10030:SF37">
    <property type="entry name" value="ALPHA-L-FUCOSIDASE-RELATED"/>
    <property type="match status" value="1"/>
</dbReference>
<evidence type="ECO:0000256" key="4">
    <source>
        <dbReference type="ARBA" id="ARBA00022729"/>
    </source>
</evidence>
<keyword evidence="5" id="KW-0378">Hydrolase</keyword>
<keyword evidence="6" id="KW-0326">Glycosidase</keyword>
<dbReference type="InterPro" id="IPR057739">
    <property type="entry name" value="Glyco_hydro_29_N"/>
</dbReference>
<comment type="caution">
    <text evidence="9">The sequence shown here is derived from an EMBL/GenBank/DDBJ whole genome shotgun (WGS) entry which is preliminary data.</text>
</comment>